<proteinExistence type="predicted"/>
<feature type="domain" description="Heterokaryon incompatibility" evidence="1">
    <location>
        <begin position="10"/>
        <end position="113"/>
    </location>
</feature>
<evidence type="ECO:0000313" key="3">
    <source>
        <dbReference type="Proteomes" id="UP000799291"/>
    </source>
</evidence>
<evidence type="ECO:0000259" key="1">
    <source>
        <dbReference type="Pfam" id="PF06985"/>
    </source>
</evidence>
<organism evidence="2 3">
    <name type="scientific">Lentithecium fluviatile CBS 122367</name>
    <dbReference type="NCBI Taxonomy" id="1168545"/>
    <lineage>
        <taxon>Eukaryota</taxon>
        <taxon>Fungi</taxon>
        <taxon>Dikarya</taxon>
        <taxon>Ascomycota</taxon>
        <taxon>Pezizomycotina</taxon>
        <taxon>Dothideomycetes</taxon>
        <taxon>Pleosporomycetidae</taxon>
        <taxon>Pleosporales</taxon>
        <taxon>Massarineae</taxon>
        <taxon>Lentitheciaceae</taxon>
        <taxon>Lentithecium</taxon>
    </lineage>
</organism>
<reference evidence="2" key="1">
    <citation type="journal article" date="2020" name="Stud. Mycol.">
        <title>101 Dothideomycetes genomes: a test case for predicting lifestyles and emergence of pathogens.</title>
        <authorList>
            <person name="Haridas S."/>
            <person name="Albert R."/>
            <person name="Binder M."/>
            <person name="Bloem J."/>
            <person name="Labutti K."/>
            <person name="Salamov A."/>
            <person name="Andreopoulos B."/>
            <person name="Baker S."/>
            <person name="Barry K."/>
            <person name="Bills G."/>
            <person name="Bluhm B."/>
            <person name="Cannon C."/>
            <person name="Castanera R."/>
            <person name="Culley D."/>
            <person name="Daum C."/>
            <person name="Ezra D."/>
            <person name="Gonzalez J."/>
            <person name="Henrissat B."/>
            <person name="Kuo A."/>
            <person name="Liang C."/>
            <person name="Lipzen A."/>
            <person name="Lutzoni F."/>
            <person name="Magnuson J."/>
            <person name="Mondo S."/>
            <person name="Nolan M."/>
            <person name="Ohm R."/>
            <person name="Pangilinan J."/>
            <person name="Park H.-J."/>
            <person name="Ramirez L."/>
            <person name="Alfaro M."/>
            <person name="Sun H."/>
            <person name="Tritt A."/>
            <person name="Yoshinaga Y."/>
            <person name="Zwiers L.-H."/>
            <person name="Turgeon B."/>
            <person name="Goodwin S."/>
            <person name="Spatafora J."/>
            <person name="Crous P."/>
            <person name="Grigoriev I."/>
        </authorList>
    </citation>
    <scope>NUCLEOTIDE SEQUENCE</scope>
    <source>
        <strain evidence="2">CBS 122367</strain>
    </source>
</reference>
<dbReference type="PANTHER" id="PTHR33112:SF12">
    <property type="entry name" value="HETEROKARYON INCOMPATIBILITY DOMAIN-CONTAINING PROTEIN"/>
    <property type="match status" value="1"/>
</dbReference>
<gene>
    <name evidence="2" type="ORF">K458DRAFT_277245</name>
</gene>
<dbReference type="Proteomes" id="UP000799291">
    <property type="component" value="Unassembled WGS sequence"/>
</dbReference>
<keyword evidence="3" id="KW-1185">Reference proteome</keyword>
<feature type="non-terminal residue" evidence="2">
    <location>
        <position position="114"/>
    </location>
</feature>
<dbReference type="PANTHER" id="PTHR33112">
    <property type="entry name" value="DOMAIN PROTEIN, PUTATIVE-RELATED"/>
    <property type="match status" value="1"/>
</dbReference>
<feature type="non-terminal residue" evidence="2">
    <location>
        <position position="1"/>
    </location>
</feature>
<dbReference type="EMBL" id="MU005569">
    <property type="protein sequence ID" value="KAF2692270.1"/>
    <property type="molecule type" value="Genomic_DNA"/>
</dbReference>
<protein>
    <submittedName>
        <fullName evidence="2">Heterokaryon incompatibility</fullName>
    </submittedName>
</protein>
<evidence type="ECO:0000313" key="2">
    <source>
        <dbReference type="EMBL" id="KAF2692270.1"/>
    </source>
</evidence>
<dbReference type="InterPro" id="IPR010730">
    <property type="entry name" value="HET"/>
</dbReference>
<accession>A0A6G1JPX0</accession>
<name>A0A6G1JPX0_9PLEO</name>
<dbReference type="OrthoDB" id="5135333at2759"/>
<sequence length="114" mass="12548">LVDASLDVRYVALSYAWGGVKQVMLNKTSREFLNQVGSIMIPQTIRDAIRLCQLLGERCLWKDSLCIMQDEEYRDGSGAWTNADKMAQIPRMDIIYGASALTVIAACGADSNTG</sequence>
<dbReference type="Pfam" id="PF06985">
    <property type="entry name" value="HET"/>
    <property type="match status" value="1"/>
</dbReference>
<dbReference type="AlphaFoldDB" id="A0A6G1JPX0"/>